<comment type="caution">
    <text evidence="2">The sequence shown here is derived from an EMBL/GenBank/DDBJ whole genome shotgun (WGS) entry which is preliminary data.</text>
</comment>
<evidence type="ECO:0000256" key="1">
    <source>
        <dbReference type="SAM" id="MobiDB-lite"/>
    </source>
</evidence>
<reference evidence="2 3" key="1">
    <citation type="submission" date="2018-08" db="EMBL/GenBank/DDBJ databases">
        <title>Recombination of ecologically and evolutionarily significant loci maintains genetic cohesion in the Pseudomonas syringae species complex.</title>
        <authorList>
            <person name="Dillon M."/>
            <person name="Thakur S."/>
            <person name="Almeida R.N.D."/>
            <person name="Weir B.S."/>
            <person name="Guttman D.S."/>
        </authorList>
    </citation>
    <scope>NUCLEOTIDE SEQUENCE [LARGE SCALE GENOMIC DNA]</scope>
    <source>
        <strain evidence="2 3">ICMP 4086</strain>
    </source>
</reference>
<dbReference type="Proteomes" id="UP000278587">
    <property type="component" value="Unassembled WGS sequence"/>
</dbReference>
<dbReference type="Gene3D" id="2.40.40.20">
    <property type="match status" value="1"/>
</dbReference>
<proteinExistence type="predicted"/>
<organism evidence="2 3">
    <name type="scientific">Pseudomonas caricapapayae</name>
    <dbReference type="NCBI Taxonomy" id="46678"/>
    <lineage>
        <taxon>Bacteria</taxon>
        <taxon>Pseudomonadati</taxon>
        <taxon>Pseudomonadota</taxon>
        <taxon>Gammaproteobacteria</taxon>
        <taxon>Pseudomonadales</taxon>
        <taxon>Pseudomonadaceae</taxon>
        <taxon>Pseudomonas</taxon>
    </lineage>
</organism>
<name>A0A3M3BIM6_9PSED</name>
<gene>
    <name evidence="2" type="ORF">ALQ84_05555</name>
</gene>
<sequence length="70" mass="7289">MQIATGAWFDPLVPGEQGSLEKHGNPNVITQDVGASSLSQGCAAQTASVEIVKWTEALPPVTAFEPPSLL</sequence>
<dbReference type="EMBL" id="RBOC01000048">
    <property type="protein sequence ID" value="RMM12534.1"/>
    <property type="molecule type" value="Genomic_DNA"/>
</dbReference>
<evidence type="ECO:0000313" key="3">
    <source>
        <dbReference type="Proteomes" id="UP000278587"/>
    </source>
</evidence>
<feature type="region of interest" description="Disordered" evidence="1">
    <location>
        <begin position="1"/>
        <end position="25"/>
    </location>
</feature>
<evidence type="ECO:0000313" key="2">
    <source>
        <dbReference type="EMBL" id="RMM12534.1"/>
    </source>
</evidence>
<dbReference type="SUPFAM" id="SSF50692">
    <property type="entry name" value="ADC-like"/>
    <property type="match status" value="1"/>
</dbReference>
<dbReference type="AlphaFoldDB" id="A0A3M3BIM6"/>
<protein>
    <submittedName>
        <fullName evidence="2">Trimethylamine-N-oxide reductase</fullName>
    </submittedName>
</protein>
<dbReference type="InterPro" id="IPR009010">
    <property type="entry name" value="Asp_de-COase-like_dom_sf"/>
</dbReference>
<accession>A0A3M3BIM6</accession>